<feature type="domain" description="ABC3 transporter permease C-terminal" evidence="7">
    <location>
        <begin position="311"/>
        <end position="422"/>
    </location>
</feature>
<dbReference type="InterPro" id="IPR003838">
    <property type="entry name" value="ABC3_permease_C"/>
</dbReference>
<feature type="transmembrane region" description="Helical" evidence="6">
    <location>
        <begin position="780"/>
        <end position="801"/>
    </location>
</feature>
<dbReference type="InterPro" id="IPR050250">
    <property type="entry name" value="Macrolide_Exporter_MacB"/>
</dbReference>
<feature type="domain" description="ABC3 transporter permease C-terminal" evidence="7">
    <location>
        <begin position="700"/>
        <end position="813"/>
    </location>
</feature>
<gene>
    <name evidence="9" type="ORF">GO755_23700</name>
</gene>
<dbReference type="GO" id="GO:0005886">
    <property type="term" value="C:plasma membrane"/>
    <property type="evidence" value="ECO:0007669"/>
    <property type="project" value="UniProtKB-SubCell"/>
</dbReference>
<reference evidence="9 10" key="1">
    <citation type="submission" date="2019-12" db="EMBL/GenBank/DDBJ databases">
        <title>Spirosoma sp. HMF4905 genome sequencing and assembly.</title>
        <authorList>
            <person name="Kang H."/>
            <person name="Cha I."/>
            <person name="Kim H."/>
            <person name="Joh K."/>
        </authorList>
    </citation>
    <scope>NUCLEOTIDE SEQUENCE [LARGE SCALE GENOMIC DNA]</scope>
    <source>
        <strain evidence="9 10">HMF4905</strain>
    </source>
</reference>
<evidence type="ECO:0000256" key="5">
    <source>
        <dbReference type="ARBA" id="ARBA00023136"/>
    </source>
</evidence>
<comment type="caution">
    <text evidence="9">The sequence shown here is derived from an EMBL/GenBank/DDBJ whole genome shotgun (WGS) entry which is preliminary data.</text>
</comment>
<feature type="transmembrane region" description="Helical" evidence="6">
    <location>
        <begin position="44"/>
        <end position="66"/>
    </location>
</feature>
<name>A0A7K1SHI2_9BACT</name>
<feature type="transmembrane region" description="Helical" evidence="6">
    <location>
        <begin position="306"/>
        <end position="327"/>
    </location>
</feature>
<sequence length="820" mass="92287">MEQGARGRVSYRAPCTLLHANSYALMLRNYFKIAWRNLLKNRPFFLINTLGLAVGMASCLLILQYVTFERSYDDFHPDAQNIYRIELDSYQNGKLAFKSATSFPAIAPALKKDFPEVLETARLYDAQTDVVTYNNVHYREDNYSFADNSVFKIFKIDFLSGNPATALSDKHTVVMSETTARKYFGNQNPMGKTLLLGREPYLVKGVYKDYPKNSHLELDLLFSYRTEPEAQTSWGWYDFYTYVKLKPSTNPDQFQAKITDLVQKYNPSPNRTAGMHNDLLLQPLRDIHLYSNLNQEAEVNGNGKSVTVLSIIALFILVIAWVNYINLATARAMDRAKEVGIRKVAGAERSQLIIQFLLESLILNLLAVAVALVIIQVSAPYFNNLTGRPLSLTQWLQQDLWLPAIGVFLIGTLLSGLYPAFLLSSFQPITVLKGKLSSLTGGLSLRQSLIVFQFVSSVVLIIGTITVYQQLRYMQDQDLGFSVTNKLILRGISNADSTYEAKVNAFKQELVGANLVKKVTTSAYVPGIEILWTRDARRLDRTDAVANTLYNTAIDYTFLDAYDIKLVAGRNFNRTFGTDRHNALINETAVKLLGFDSPAEAVGKRVNSGDTLLIVGVVKDYHQQGLQKGHWPMLMRFIPDDARFFSLQLASTDELDNKLANIKAKYDQIFPGNPFDYFFLDTFFNEQYKAEQQFGRVCSLFAGLAIFIACLGLFALATFIAKQRTKEIGIRKVLGASVPSLINLLSQDFLKLVIVAILLAAPLAWFAMNRWLEDFAYHIAVPWWSFVLAGFLAMGIAFLTVSFQSIKAALMNPVKSLRSE</sequence>
<feature type="transmembrane region" description="Helical" evidence="6">
    <location>
        <begin position="447"/>
        <end position="468"/>
    </location>
</feature>
<evidence type="ECO:0000256" key="1">
    <source>
        <dbReference type="ARBA" id="ARBA00004651"/>
    </source>
</evidence>
<proteinExistence type="predicted"/>
<dbReference type="Proteomes" id="UP000436006">
    <property type="component" value="Unassembled WGS sequence"/>
</dbReference>
<evidence type="ECO:0000313" key="10">
    <source>
        <dbReference type="Proteomes" id="UP000436006"/>
    </source>
</evidence>
<dbReference type="EMBL" id="WPIN01000009">
    <property type="protein sequence ID" value="MVM33066.1"/>
    <property type="molecule type" value="Genomic_DNA"/>
</dbReference>
<dbReference type="PANTHER" id="PTHR30572:SF18">
    <property type="entry name" value="ABC-TYPE MACROLIDE FAMILY EXPORT SYSTEM PERMEASE COMPONENT 2"/>
    <property type="match status" value="1"/>
</dbReference>
<feature type="domain" description="MacB-like periplasmic core" evidence="8">
    <location>
        <begin position="458"/>
        <end position="625"/>
    </location>
</feature>
<evidence type="ECO:0000256" key="6">
    <source>
        <dbReference type="SAM" id="Phobius"/>
    </source>
</evidence>
<dbReference type="AlphaFoldDB" id="A0A7K1SHI2"/>
<keyword evidence="4 6" id="KW-1133">Transmembrane helix</keyword>
<evidence type="ECO:0000256" key="2">
    <source>
        <dbReference type="ARBA" id="ARBA00022475"/>
    </source>
</evidence>
<evidence type="ECO:0000313" key="9">
    <source>
        <dbReference type="EMBL" id="MVM33066.1"/>
    </source>
</evidence>
<feature type="transmembrane region" description="Helical" evidence="6">
    <location>
        <begin position="749"/>
        <end position="768"/>
    </location>
</feature>
<dbReference type="PANTHER" id="PTHR30572">
    <property type="entry name" value="MEMBRANE COMPONENT OF TRANSPORTER-RELATED"/>
    <property type="match status" value="1"/>
</dbReference>
<evidence type="ECO:0000256" key="3">
    <source>
        <dbReference type="ARBA" id="ARBA00022692"/>
    </source>
</evidence>
<dbReference type="Pfam" id="PF02687">
    <property type="entry name" value="FtsX"/>
    <property type="match status" value="2"/>
</dbReference>
<keyword evidence="5 6" id="KW-0472">Membrane</keyword>
<dbReference type="InterPro" id="IPR025857">
    <property type="entry name" value="MacB_PCD"/>
</dbReference>
<comment type="subcellular location">
    <subcellularLocation>
        <location evidence="1">Cell membrane</location>
        <topology evidence="1">Multi-pass membrane protein</topology>
    </subcellularLocation>
</comment>
<feature type="transmembrane region" description="Helical" evidence="6">
    <location>
        <begin position="700"/>
        <end position="721"/>
    </location>
</feature>
<accession>A0A7K1SHI2</accession>
<keyword evidence="3 6" id="KW-0812">Transmembrane</keyword>
<keyword evidence="10" id="KW-1185">Reference proteome</keyword>
<feature type="transmembrane region" description="Helical" evidence="6">
    <location>
        <begin position="361"/>
        <end position="381"/>
    </location>
</feature>
<feature type="transmembrane region" description="Helical" evidence="6">
    <location>
        <begin position="401"/>
        <end position="426"/>
    </location>
</feature>
<evidence type="ECO:0000256" key="4">
    <source>
        <dbReference type="ARBA" id="ARBA00022989"/>
    </source>
</evidence>
<dbReference type="GO" id="GO:0022857">
    <property type="term" value="F:transmembrane transporter activity"/>
    <property type="evidence" value="ECO:0007669"/>
    <property type="project" value="TreeGrafter"/>
</dbReference>
<protein>
    <submittedName>
        <fullName evidence="9">FtsX-like permease family protein</fullName>
    </submittedName>
</protein>
<organism evidence="9 10">
    <name type="scientific">Spirosoma arboris</name>
    <dbReference type="NCBI Taxonomy" id="2682092"/>
    <lineage>
        <taxon>Bacteria</taxon>
        <taxon>Pseudomonadati</taxon>
        <taxon>Bacteroidota</taxon>
        <taxon>Cytophagia</taxon>
        <taxon>Cytophagales</taxon>
        <taxon>Cytophagaceae</taxon>
        <taxon>Spirosoma</taxon>
    </lineage>
</organism>
<feature type="domain" description="MacB-like periplasmic core" evidence="8">
    <location>
        <begin position="46"/>
        <end position="260"/>
    </location>
</feature>
<evidence type="ECO:0000259" key="8">
    <source>
        <dbReference type="Pfam" id="PF12704"/>
    </source>
</evidence>
<dbReference type="Pfam" id="PF12704">
    <property type="entry name" value="MacB_PCD"/>
    <property type="match status" value="2"/>
</dbReference>
<evidence type="ECO:0000259" key="7">
    <source>
        <dbReference type="Pfam" id="PF02687"/>
    </source>
</evidence>
<keyword evidence="2" id="KW-1003">Cell membrane</keyword>